<feature type="transmembrane region" description="Helical" evidence="1">
    <location>
        <begin position="6"/>
        <end position="30"/>
    </location>
</feature>
<reference evidence="2" key="1">
    <citation type="submission" date="2021-02" db="EMBL/GenBank/DDBJ databases">
        <title>Psilocybe cubensis genome.</title>
        <authorList>
            <person name="Mckernan K.J."/>
            <person name="Crawford S."/>
            <person name="Trippe A."/>
            <person name="Kane L.T."/>
            <person name="Mclaughlin S."/>
        </authorList>
    </citation>
    <scope>NUCLEOTIDE SEQUENCE [LARGE SCALE GENOMIC DNA]</scope>
    <source>
        <strain evidence="2">MGC-MH-2018</strain>
    </source>
</reference>
<comment type="caution">
    <text evidence="2">The sequence shown here is derived from an EMBL/GenBank/DDBJ whole genome shotgun (WGS) entry which is preliminary data.</text>
</comment>
<dbReference type="OrthoDB" id="10633368at2759"/>
<gene>
    <name evidence="2" type="ORF">JR316_002955</name>
</gene>
<protein>
    <submittedName>
        <fullName evidence="2">Uncharacterized protein</fullName>
    </submittedName>
</protein>
<sequence>MLFSPISVFLAIAVYGGLVTAMTTEGFLALESRSALSKFEGPGGVEARGAGDMNVHLRELFDEEDLYEREYFDDAALEFVTRYGDDAQDQKRREPEPIYLDEADAYEARDYYDWLEELDARYYDELEERFDIGMFDADDVNARELEQSEIDAREPRRHFFCGTAILNPRPLSDS</sequence>
<keyword evidence="1" id="KW-0812">Transmembrane</keyword>
<organism evidence="2">
    <name type="scientific">Psilocybe cubensis</name>
    <name type="common">Psychedelic mushroom</name>
    <name type="synonym">Stropharia cubensis</name>
    <dbReference type="NCBI Taxonomy" id="181762"/>
    <lineage>
        <taxon>Eukaryota</taxon>
        <taxon>Fungi</taxon>
        <taxon>Dikarya</taxon>
        <taxon>Basidiomycota</taxon>
        <taxon>Agaricomycotina</taxon>
        <taxon>Agaricomycetes</taxon>
        <taxon>Agaricomycetidae</taxon>
        <taxon>Agaricales</taxon>
        <taxon>Agaricineae</taxon>
        <taxon>Strophariaceae</taxon>
        <taxon>Psilocybe</taxon>
    </lineage>
</organism>
<evidence type="ECO:0000256" key="1">
    <source>
        <dbReference type="SAM" id="Phobius"/>
    </source>
</evidence>
<keyword evidence="1" id="KW-0472">Membrane</keyword>
<keyword evidence="1" id="KW-1133">Transmembrane helix</keyword>
<accession>A0A8H7Y4B2</accession>
<name>A0A8H7Y4B2_PSICU</name>
<dbReference type="AlphaFoldDB" id="A0A8H7Y4B2"/>
<proteinExistence type="predicted"/>
<dbReference type="EMBL" id="JAFIQS010000003">
    <property type="protein sequence ID" value="KAG5170880.1"/>
    <property type="molecule type" value="Genomic_DNA"/>
</dbReference>
<evidence type="ECO:0000313" key="2">
    <source>
        <dbReference type="EMBL" id="KAG5170880.1"/>
    </source>
</evidence>